<evidence type="ECO:0000313" key="2">
    <source>
        <dbReference type="Proteomes" id="UP000836387"/>
    </source>
</evidence>
<dbReference type="Proteomes" id="UP000836387">
    <property type="component" value="Unassembled WGS sequence"/>
</dbReference>
<sequence length="341" mass="38415">MVNDMLQSAAELALPTPEPSLSFHVFPHLPVELRQKIWRYSLAPRIVEVHARRSHYADDFQHGGVPKWQSGCNNPAALSVNSEARSAALDCYPIKLPLATIAPCEHAGDSINDLNRVLYINPEVDTVVVLGDLDYRRMSHLLTDLGLRDPKGKGLRRLAVSASWTYHQGAGDTIRMLVQHMFPELIEMTVFMYAERLPPADWAGGVCSLEDCSGTDYYKRYAMGRGQQMKDGDKWMVIGKKELRVMELTFRSFKIVGFYGTSGEYGMCYEFVIITAPADAELPDSVYGMPELQSLPNDETRHRSKFRRVDRSNYDSNTENDQNTSEGEDGGYDCDSDINED</sequence>
<comment type="caution">
    <text evidence="1">The sequence shown here is derived from an EMBL/GenBank/DDBJ whole genome shotgun (WGS) entry which is preliminary data.</text>
</comment>
<dbReference type="EMBL" id="CADEHS020000134">
    <property type="protein sequence ID" value="CAG9950068.1"/>
    <property type="molecule type" value="Genomic_DNA"/>
</dbReference>
<evidence type="ECO:0000313" key="1">
    <source>
        <dbReference type="EMBL" id="CAG9950068.1"/>
    </source>
</evidence>
<accession>A0ACA9U9V3</accession>
<protein>
    <submittedName>
        <fullName evidence="1">Uncharacterized protein</fullName>
    </submittedName>
</protein>
<name>A0ACA9U9V3_BIOOC</name>
<reference evidence="1" key="1">
    <citation type="submission" date="2020-04" db="EMBL/GenBank/DDBJ databases">
        <authorList>
            <person name="Broberg M."/>
        </authorList>
    </citation>
    <scope>NUCLEOTIDE SEQUENCE</scope>
</reference>
<organism evidence="1 2">
    <name type="scientific">Clonostachys rosea f. rosea IK726</name>
    <dbReference type="NCBI Taxonomy" id="1349383"/>
    <lineage>
        <taxon>Eukaryota</taxon>
        <taxon>Fungi</taxon>
        <taxon>Dikarya</taxon>
        <taxon>Ascomycota</taxon>
        <taxon>Pezizomycotina</taxon>
        <taxon>Sordariomycetes</taxon>
        <taxon>Hypocreomycetidae</taxon>
        <taxon>Hypocreales</taxon>
        <taxon>Bionectriaceae</taxon>
        <taxon>Clonostachys</taxon>
    </lineage>
</organism>
<keyword evidence="2" id="KW-1185">Reference proteome</keyword>
<gene>
    <name evidence="1" type="ORF">CRV2_00019399</name>
</gene>
<proteinExistence type="predicted"/>
<reference evidence="1" key="2">
    <citation type="submission" date="2021-10" db="EMBL/GenBank/DDBJ databases">
        <authorList>
            <person name="Piombo E."/>
        </authorList>
    </citation>
    <scope>NUCLEOTIDE SEQUENCE</scope>
</reference>